<gene>
    <name evidence="7" type="ORF">D1115_07615</name>
</gene>
<comment type="subcellular location">
    <subcellularLocation>
        <location evidence="1">Cell membrane</location>
        <topology evidence="1">Multi-pass membrane protein</topology>
    </subcellularLocation>
</comment>
<accession>A0ABN5PEW2</accession>
<protein>
    <recommendedName>
        <fullName evidence="9">Lipopolysaccharide biosynthesis protein</fullName>
    </recommendedName>
</protein>
<evidence type="ECO:0000256" key="2">
    <source>
        <dbReference type="ARBA" id="ARBA00022475"/>
    </source>
</evidence>
<feature type="transmembrane region" description="Helical" evidence="6">
    <location>
        <begin position="323"/>
        <end position="340"/>
    </location>
</feature>
<name>A0ABN5PEW2_9VIBR</name>
<sequence length="381" mass="42426">MRLSALKNIASYGVALCTMKGTSLLMLPLITRYLSPTEYGQLELLTITSSFIALLTCCSLHEALYRFALHDKTNEPFERVEYKANQIFTITQLVSLGLMLGIGFAALCFYQSVEALLSHYHLQLKDIVILSLSLCIGGSLSIGLAWLRMKDDIKNFVVISITTTLIQALCVLLLLEYGYGITGVLLAGLFTHLMQWFWVTKTSGLQFVTPTRLLFSLTMKYTIPLTASTLVAFGLNGAERWLVLASSDLETLGQYAIASKFALAACILMQPFGMWWMPKRFAMLNSDVSMTERISLLGIVLIGVIIISVAATSQLLLTFVLTTDYQFAITLILGTLLWYSERKWQSLSTSAFSTRNKRILCLPLIAPRPYLGFQDAFSFST</sequence>
<feature type="transmembrane region" description="Helical" evidence="6">
    <location>
        <begin position="211"/>
        <end position="235"/>
    </location>
</feature>
<evidence type="ECO:0000256" key="5">
    <source>
        <dbReference type="ARBA" id="ARBA00023136"/>
    </source>
</evidence>
<reference evidence="7 8" key="1">
    <citation type="submission" date="2018-08" db="EMBL/GenBank/DDBJ databases">
        <title>Genomic taxonomy of the Vibrionaceae family.</title>
        <authorList>
            <person name="Gomez-Gil B."/>
            <person name="Tanaka M."/>
            <person name="Sawabe T."/>
            <person name="Enciso-Ibarra K."/>
        </authorList>
    </citation>
    <scope>NUCLEOTIDE SEQUENCE [LARGE SCALE GENOMIC DNA]</scope>
    <source>
        <strain evidence="7 8">CAIM 1831</strain>
    </source>
</reference>
<evidence type="ECO:0000313" key="8">
    <source>
        <dbReference type="Proteomes" id="UP000262832"/>
    </source>
</evidence>
<keyword evidence="3 6" id="KW-0812">Transmembrane</keyword>
<dbReference type="Proteomes" id="UP000262832">
    <property type="component" value="Chromosome I"/>
</dbReference>
<evidence type="ECO:0000256" key="1">
    <source>
        <dbReference type="ARBA" id="ARBA00004651"/>
    </source>
</evidence>
<keyword evidence="5 6" id="KW-0472">Membrane</keyword>
<feature type="transmembrane region" description="Helical" evidence="6">
    <location>
        <begin position="86"/>
        <end position="107"/>
    </location>
</feature>
<evidence type="ECO:0008006" key="9">
    <source>
        <dbReference type="Google" id="ProtNLM"/>
    </source>
</evidence>
<dbReference type="InterPro" id="IPR050833">
    <property type="entry name" value="Poly_Biosynth_Transport"/>
</dbReference>
<dbReference type="PANTHER" id="PTHR30250:SF11">
    <property type="entry name" value="O-ANTIGEN TRANSPORTER-RELATED"/>
    <property type="match status" value="1"/>
</dbReference>
<evidence type="ECO:0000256" key="4">
    <source>
        <dbReference type="ARBA" id="ARBA00022989"/>
    </source>
</evidence>
<dbReference type="InterPro" id="IPR002797">
    <property type="entry name" value="Polysacc_synth"/>
</dbReference>
<evidence type="ECO:0000313" key="7">
    <source>
        <dbReference type="EMBL" id="AXY01101.1"/>
    </source>
</evidence>
<keyword evidence="4 6" id="KW-1133">Transmembrane helix</keyword>
<evidence type="ECO:0000256" key="6">
    <source>
        <dbReference type="SAM" id="Phobius"/>
    </source>
</evidence>
<dbReference type="Pfam" id="PF01943">
    <property type="entry name" value="Polysacc_synt"/>
    <property type="match status" value="1"/>
</dbReference>
<proteinExistence type="predicted"/>
<keyword evidence="2" id="KW-1003">Cell membrane</keyword>
<feature type="transmembrane region" description="Helical" evidence="6">
    <location>
        <begin position="127"/>
        <end position="147"/>
    </location>
</feature>
<keyword evidence="8" id="KW-1185">Reference proteome</keyword>
<organism evidence="7 8">
    <name type="scientific">Vibrio alfacsensis</name>
    <dbReference type="NCBI Taxonomy" id="1074311"/>
    <lineage>
        <taxon>Bacteria</taxon>
        <taxon>Pseudomonadati</taxon>
        <taxon>Pseudomonadota</taxon>
        <taxon>Gammaproteobacteria</taxon>
        <taxon>Vibrionales</taxon>
        <taxon>Vibrionaceae</taxon>
        <taxon>Vibrio</taxon>
    </lineage>
</organism>
<feature type="transmembrane region" description="Helical" evidence="6">
    <location>
        <begin position="12"/>
        <end position="30"/>
    </location>
</feature>
<dbReference type="PANTHER" id="PTHR30250">
    <property type="entry name" value="PST FAMILY PREDICTED COLANIC ACID TRANSPORTER"/>
    <property type="match status" value="1"/>
</dbReference>
<feature type="transmembrane region" description="Helical" evidence="6">
    <location>
        <begin position="156"/>
        <end position="175"/>
    </location>
</feature>
<feature type="transmembrane region" description="Helical" evidence="6">
    <location>
        <begin position="296"/>
        <end position="317"/>
    </location>
</feature>
<dbReference type="RefSeq" id="WP_128810926.1">
    <property type="nucleotide sequence ID" value="NZ_CP032093.1"/>
</dbReference>
<feature type="transmembrane region" description="Helical" evidence="6">
    <location>
        <begin position="181"/>
        <end position="199"/>
    </location>
</feature>
<feature type="transmembrane region" description="Helical" evidence="6">
    <location>
        <begin position="255"/>
        <end position="276"/>
    </location>
</feature>
<feature type="transmembrane region" description="Helical" evidence="6">
    <location>
        <begin position="42"/>
        <end position="65"/>
    </location>
</feature>
<evidence type="ECO:0000256" key="3">
    <source>
        <dbReference type="ARBA" id="ARBA00022692"/>
    </source>
</evidence>
<dbReference type="EMBL" id="CP032093">
    <property type="protein sequence ID" value="AXY01101.1"/>
    <property type="molecule type" value="Genomic_DNA"/>
</dbReference>